<dbReference type="GO" id="GO:0003979">
    <property type="term" value="F:UDP-glucose 6-dehydrogenase activity"/>
    <property type="evidence" value="ECO:0007669"/>
    <property type="project" value="UniProtKB-EC"/>
</dbReference>
<dbReference type="InterPro" id="IPR036291">
    <property type="entry name" value="NAD(P)-bd_dom_sf"/>
</dbReference>
<dbReference type="GO" id="GO:0000271">
    <property type="term" value="P:polysaccharide biosynthetic process"/>
    <property type="evidence" value="ECO:0007669"/>
    <property type="project" value="InterPro"/>
</dbReference>
<dbReference type="InterPro" id="IPR036220">
    <property type="entry name" value="UDP-Glc/GDP-Man_DH_C_sf"/>
</dbReference>
<keyword evidence="5 7" id="KW-0520">NAD</keyword>
<dbReference type="Pfam" id="PF00984">
    <property type="entry name" value="UDPG_MGDP_dh"/>
    <property type="match status" value="1"/>
</dbReference>
<reference evidence="8 9" key="1">
    <citation type="submission" date="2018-11" db="EMBL/GenBank/DDBJ databases">
        <title>Complete genome sequence of Paenibacillus baekrokdamisoli strain KCTC 33723.</title>
        <authorList>
            <person name="Kang S.W."/>
            <person name="Lee K.C."/>
            <person name="Kim K.K."/>
            <person name="Kim J.S."/>
            <person name="Kim D.S."/>
            <person name="Ko S.H."/>
            <person name="Yang S.H."/>
            <person name="Lee J.S."/>
        </authorList>
    </citation>
    <scope>NUCLEOTIDE SEQUENCE [LARGE SCALE GENOMIC DNA]</scope>
    <source>
        <strain evidence="8 9">KCTC 33723</strain>
    </source>
</reference>
<dbReference type="GO" id="GO:0051287">
    <property type="term" value="F:NAD binding"/>
    <property type="evidence" value="ECO:0007669"/>
    <property type="project" value="InterPro"/>
</dbReference>
<keyword evidence="9" id="KW-1185">Reference proteome</keyword>
<evidence type="ECO:0000313" key="9">
    <source>
        <dbReference type="Proteomes" id="UP000275368"/>
    </source>
</evidence>
<dbReference type="KEGG" id="pbk:Back11_31850"/>
<evidence type="ECO:0000256" key="2">
    <source>
        <dbReference type="ARBA" id="ARBA00006601"/>
    </source>
</evidence>
<dbReference type="UniPathway" id="UPA00038">
    <property type="reaction ID" value="UER00491"/>
</dbReference>
<dbReference type="PANTHER" id="PTHR43750:SF3">
    <property type="entry name" value="UDP-GLUCOSE 6-DEHYDROGENASE TUAD"/>
    <property type="match status" value="1"/>
</dbReference>
<dbReference type="InterPro" id="IPR014026">
    <property type="entry name" value="UDP-Glc/GDP-Man_DH_dimer"/>
</dbReference>
<gene>
    <name evidence="8" type="ORF">Back11_31850</name>
</gene>
<proteinExistence type="inferred from homology"/>
<evidence type="ECO:0000256" key="4">
    <source>
        <dbReference type="ARBA" id="ARBA00023002"/>
    </source>
</evidence>
<sequence length="471" mass="52444">MNIVCIGSGYVGSVTGAAFSALGYKTTVIDINESKVALLNSGQSPIYEPGLTELIRAYIGKTLFATTSYEAVKSADVIFIGVGTPSRPDGSVDLSYIKAAAGSIGKSLSRDRFTVIVNKSTVPVGTADLVSSIIEKESGLRAEHQFTVISNPEFLREGYALEDVFFPDRIIIGSVHHAAKDRMRQLYNSIVYREGYEAAAKYFYFKHNPEAPQAKYFETDTKSSEMIKYAANAFLAVKISYINEVARLCESLGANVPDVARGMGMDSRIGEKFLEVSSGWSGSCFPKDTAEFLHTSQQYGSELTLVKTAMQSNERMHAYVVEKIQHRLKSLHGKSICILGLTFKPNTDDARKTQASYIIARLIELGAHVKVHDPQGMEMFRSLNSSLSVEFCKSPQEAAEETDMVVLLTHWADYQRLDWTKVAKRMKHPFLFDTRNVLEHHEMERAGFQYEGLGLRKYQDLKVSELTKLLV</sequence>
<comment type="pathway">
    <text evidence="1">Nucleotide-sugar biosynthesis; UDP-alpha-D-glucuronate biosynthesis; UDP-alpha-D-glucuronate from UDP-alpha-D-glucose: step 1/1.</text>
</comment>
<evidence type="ECO:0000256" key="1">
    <source>
        <dbReference type="ARBA" id="ARBA00004701"/>
    </source>
</evidence>
<evidence type="ECO:0000256" key="5">
    <source>
        <dbReference type="ARBA" id="ARBA00023027"/>
    </source>
</evidence>
<dbReference type="Pfam" id="PF03721">
    <property type="entry name" value="UDPG_MGDP_dh_N"/>
    <property type="match status" value="1"/>
</dbReference>
<comment type="catalytic activity">
    <reaction evidence="6 7">
        <text>UDP-alpha-D-glucose + 2 NAD(+) + H2O = UDP-alpha-D-glucuronate + 2 NADH + 3 H(+)</text>
        <dbReference type="Rhea" id="RHEA:23596"/>
        <dbReference type="ChEBI" id="CHEBI:15377"/>
        <dbReference type="ChEBI" id="CHEBI:15378"/>
        <dbReference type="ChEBI" id="CHEBI:57540"/>
        <dbReference type="ChEBI" id="CHEBI:57945"/>
        <dbReference type="ChEBI" id="CHEBI:58052"/>
        <dbReference type="ChEBI" id="CHEBI:58885"/>
        <dbReference type="EC" id="1.1.1.22"/>
    </reaction>
</comment>
<evidence type="ECO:0000256" key="7">
    <source>
        <dbReference type="PIRNR" id="PIRNR000124"/>
    </source>
</evidence>
<dbReference type="OrthoDB" id="9803238at2"/>
<dbReference type="NCBIfam" id="TIGR03026">
    <property type="entry name" value="NDP-sugDHase"/>
    <property type="match status" value="1"/>
</dbReference>
<dbReference type="InterPro" id="IPR017476">
    <property type="entry name" value="UDP-Glc/GDP-Man"/>
</dbReference>
<keyword evidence="4 7" id="KW-0560">Oxidoreductase</keyword>
<dbReference type="PIRSF" id="PIRSF500134">
    <property type="entry name" value="UDPglc_DH_bac"/>
    <property type="match status" value="1"/>
</dbReference>
<dbReference type="SMART" id="SM00984">
    <property type="entry name" value="UDPG_MGDP_dh_C"/>
    <property type="match status" value="1"/>
</dbReference>
<evidence type="ECO:0000313" key="8">
    <source>
        <dbReference type="EMBL" id="BBH21840.1"/>
    </source>
</evidence>
<dbReference type="Gene3D" id="3.40.50.720">
    <property type="entry name" value="NAD(P)-binding Rossmann-like Domain"/>
    <property type="match status" value="2"/>
</dbReference>
<accession>A0A3G9ISL9</accession>
<dbReference type="SUPFAM" id="SSF52413">
    <property type="entry name" value="UDP-glucose/GDP-mannose dehydrogenase C-terminal domain"/>
    <property type="match status" value="1"/>
</dbReference>
<name>A0A3G9ISL9_9BACL</name>
<organism evidence="8 9">
    <name type="scientific">Paenibacillus baekrokdamisoli</name>
    <dbReference type="NCBI Taxonomy" id="1712516"/>
    <lineage>
        <taxon>Bacteria</taxon>
        <taxon>Bacillati</taxon>
        <taxon>Bacillota</taxon>
        <taxon>Bacilli</taxon>
        <taxon>Bacillales</taxon>
        <taxon>Paenibacillaceae</taxon>
        <taxon>Paenibacillus</taxon>
    </lineage>
</organism>
<comment type="similarity">
    <text evidence="2 7">Belongs to the UDP-glucose/GDP-mannose dehydrogenase family.</text>
</comment>
<dbReference type="PANTHER" id="PTHR43750">
    <property type="entry name" value="UDP-GLUCOSE 6-DEHYDROGENASE TUAD"/>
    <property type="match status" value="1"/>
</dbReference>
<dbReference type="InterPro" id="IPR008927">
    <property type="entry name" value="6-PGluconate_DH-like_C_sf"/>
</dbReference>
<dbReference type="Proteomes" id="UP000275368">
    <property type="component" value="Chromosome"/>
</dbReference>
<dbReference type="RefSeq" id="WP_125658967.1">
    <property type="nucleotide sequence ID" value="NZ_AP019308.1"/>
</dbReference>
<dbReference type="EC" id="1.1.1.22" evidence="3 7"/>
<protein>
    <recommendedName>
        <fullName evidence="3 7">UDP-glucose 6-dehydrogenase</fullName>
        <ecNumber evidence="3 7">1.1.1.22</ecNumber>
    </recommendedName>
</protein>
<evidence type="ECO:0000256" key="3">
    <source>
        <dbReference type="ARBA" id="ARBA00012954"/>
    </source>
</evidence>
<dbReference type="AlphaFoldDB" id="A0A3G9ISL9"/>
<dbReference type="EMBL" id="AP019308">
    <property type="protein sequence ID" value="BBH21840.1"/>
    <property type="molecule type" value="Genomic_DNA"/>
</dbReference>
<dbReference type="SUPFAM" id="SSF51735">
    <property type="entry name" value="NAD(P)-binding Rossmann-fold domains"/>
    <property type="match status" value="1"/>
</dbReference>
<dbReference type="Gene3D" id="1.20.5.100">
    <property type="entry name" value="Cytochrome c1, transmembrane anchor, C-terminal"/>
    <property type="match status" value="1"/>
</dbReference>
<dbReference type="InterPro" id="IPR001732">
    <property type="entry name" value="UDP-Glc/GDP-Man_DH_N"/>
</dbReference>
<evidence type="ECO:0000256" key="6">
    <source>
        <dbReference type="ARBA" id="ARBA00047473"/>
    </source>
</evidence>
<dbReference type="InterPro" id="IPR014027">
    <property type="entry name" value="UDP-Glc/GDP-Man_DH_C"/>
</dbReference>
<dbReference type="SUPFAM" id="SSF48179">
    <property type="entry name" value="6-phosphogluconate dehydrogenase C-terminal domain-like"/>
    <property type="match status" value="1"/>
</dbReference>
<dbReference type="Pfam" id="PF03720">
    <property type="entry name" value="UDPG_MGDP_dh_C"/>
    <property type="match status" value="1"/>
</dbReference>
<dbReference type="PIRSF" id="PIRSF000124">
    <property type="entry name" value="UDPglc_GDPman_dh"/>
    <property type="match status" value="1"/>
</dbReference>
<dbReference type="GO" id="GO:0006065">
    <property type="term" value="P:UDP-glucuronate biosynthetic process"/>
    <property type="evidence" value="ECO:0007669"/>
    <property type="project" value="UniProtKB-UniPathway"/>
</dbReference>
<dbReference type="InterPro" id="IPR028357">
    <property type="entry name" value="UDPglc_DH_bac"/>
</dbReference>